<feature type="chain" id="PRO_5020906644" description="DUF839 domain-containing protein" evidence="1">
    <location>
        <begin position="30"/>
        <end position="589"/>
    </location>
</feature>
<keyword evidence="1" id="KW-0732">Signal</keyword>
<gene>
    <name evidence="2" type="ORF">EKO23_22765</name>
</gene>
<evidence type="ECO:0000313" key="3">
    <source>
        <dbReference type="Proteomes" id="UP000295198"/>
    </source>
</evidence>
<evidence type="ECO:0000313" key="2">
    <source>
        <dbReference type="EMBL" id="RYP82000.1"/>
    </source>
</evidence>
<dbReference type="OrthoDB" id="5169219at2"/>
<name>A0A4Q4Z2W6_9ACTN</name>
<organism evidence="2 3">
    <name type="scientific">Nocardioides guangzhouensis</name>
    <dbReference type="NCBI Taxonomy" id="2497878"/>
    <lineage>
        <taxon>Bacteria</taxon>
        <taxon>Bacillati</taxon>
        <taxon>Actinomycetota</taxon>
        <taxon>Actinomycetes</taxon>
        <taxon>Propionibacteriales</taxon>
        <taxon>Nocardioidaceae</taxon>
        <taxon>Nocardioides</taxon>
    </lineage>
</organism>
<dbReference type="AlphaFoldDB" id="A0A4Q4Z2W6"/>
<feature type="signal peptide" evidence="1">
    <location>
        <begin position="1"/>
        <end position="29"/>
    </location>
</feature>
<dbReference type="EMBL" id="SDKM01000056">
    <property type="protein sequence ID" value="RYP82000.1"/>
    <property type="molecule type" value="Genomic_DNA"/>
</dbReference>
<accession>A0A4Q4Z2W6</accession>
<comment type="caution">
    <text evidence="2">The sequence shown here is derived from an EMBL/GenBank/DDBJ whole genome shotgun (WGS) entry which is preliminary data.</text>
</comment>
<evidence type="ECO:0000256" key="1">
    <source>
        <dbReference type="SAM" id="SignalP"/>
    </source>
</evidence>
<proteinExistence type="predicted"/>
<keyword evidence="3" id="KW-1185">Reference proteome</keyword>
<reference evidence="2 3" key="1">
    <citation type="submission" date="2019-01" db="EMBL/GenBank/DDBJ databases">
        <title>Nocardioides guangzhouensis sp. nov., an actinobacterium isolated from soil.</title>
        <authorList>
            <person name="Fu Y."/>
            <person name="Cai Y."/>
            <person name="Lin Z."/>
            <person name="Chen P."/>
        </authorList>
    </citation>
    <scope>NUCLEOTIDE SEQUENCE [LARGE SCALE GENOMIC DNA]</scope>
    <source>
        <strain evidence="2 3">130</strain>
    </source>
</reference>
<sequence>MAIPRHGHRVGISLGLVACVLLTAPGAPAADGGKSGFRTGQAAMLTSVMPGATVTPLLTVGDTLSSGYRYEAIPDGISVRARGQGRVDLLINHETGKVPFPYNTATPTAANGENDFDNAQVSQLILNQHSAGVLNGSFAIDSSSGYQRFCSNYLATAAEGFDRDILFTNEETPDWVMRQEDSWPPPVSNAGAEEGGVVVALDVRTGQHHPIYGMGRHNHENSVAIPGFDDLVVMSGDDTFTSGPLTGVTFPAGMTVPSQSQVYSYLAPDTDSLRADDGTLYAFVSDTPGVRNYYDVLPGSGTSVSGHFIPVPKAIATGKNADGSEVRAADFGYPAPPSNGSWQTDLRVTNPNVGIDGPQWVMEYWSDINNVFQFVRIEDIAYDKRPGMGNVVYLVDSGRGRTAAQSLDTPNFRSTNGRVWKMVLDPDDPTVVTSMTVVVEGDDNPVKTLSEVHQPDNIETTQNGFFLTEDPGSSQQFPAGSADPAATTARLWHVSYGGTAQVVAKVDQSADGGGTDVDGRTAGNWGAWESTGIVDASAAFGPGTYLINIQAHTLWIEKAPGDDNNGDGQPDFTYKREGGQLLMIRAPGL</sequence>
<evidence type="ECO:0008006" key="4">
    <source>
        <dbReference type="Google" id="ProtNLM"/>
    </source>
</evidence>
<dbReference type="RefSeq" id="WP_134720780.1">
    <property type="nucleotide sequence ID" value="NZ_SDKM01000056.1"/>
</dbReference>
<protein>
    <recommendedName>
        <fullName evidence="4">DUF839 domain-containing protein</fullName>
    </recommendedName>
</protein>
<dbReference type="Proteomes" id="UP000295198">
    <property type="component" value="Unassembled WGS sequence"/>
</dbReference>